<evidence type="ECO:0008006" key="4">
    <source>
        <dbReference type="Google" id="ProtNLM"/>
    </source>
</evidence>
<proteinExistence type="predicted"/>
<dbReference type="Pfam" id="PF07997">
    <property type="entry name" value="DUF1694"/>
    <property type="match status" value="1"/>
</dbReference>
<dbReference type="InterPro" id="IPR029064">
    <property type="entry name" value="Ribosomal_eL30-like_sf"/>
</dbReference>
<accession>A0A0R1ZJZ3</accession>
<organism evidence="2 3">
    <name type="scientific">Lacticaseibacillus sharpeae JCM 1186 = DSM 20505</name>
    <dbReference type="NCBI Taxonomy" id="1291052"/>
    <lineage>
        <taxon>Bacteria</taxon>
        <taxon>Bacillati</taxon>
        <taxon>Bacillota</taxon>
        <taxon>Bacilli</taxon>
        <taxon>Lactobacillales</taxon>
        <taxon>Lactobacillaceae</taxon>
        <taxon>Lacticaseibacillus</taxon>
    </lineage>
</organism>
<dbReference type="EMBL" id="AYYO01000044">
    <property type="protein sequence ID" value="KRM54773.1"/>
    <property type="molecule type" value="Genomic_DNA"/>
</dbReference>
<feature type="region of interest" description="Disordered" evidence="1">
    <location>
        <begin position="1"/>
        <end position="25"/>
    </location>
</feature>
<dbReference type="AlphaFoldDB" id="A0A0R1ZJZ3"/>
<gene>
    <name evidence="2" type="ORF">FC18_GL002188</name>
</gene>
<dbReference type="RefSeq" id="WP_054677286.1">
    <property type="nucleotide sequence ID" value="NZ_AYYO01000044.1"/>
</dbReference>
<name>A0A0R1ZJZ3_9LACO</name>
<reference evidence="2 3" key="1">
    <citation type="journal article" date="2015" name="Genome Announc.">
        <title>Expanding the biotechnology potential of lactobacilli through comparative genomics of 213 strains and associated genera.</title>
        <authorList>
            <person name="Sun Z."/>
            <person name="Harris H.M."/>
            <person name="McCann A."/>
            <person name="Guo C."/>
            <person name="Argimon S."/>
            <person name="Zhang W."/>
            <person name="Yang X."/>
            <person name="Jeffery I.B."/>
            <person name="Cooney J.C."/>
            <person name="Kagawa T.F."/>
            <person name="Liu W."/>
            <person name="Song Y."/>
            <person name="Salvetti E."/>
            <person name="Wrobel A."/>
            <person name="Rasinkangas P."/>
            <person name="Parkhill J."/>
            <person name="Rea M.C."/>
            <person name="O'Sullivan O."/>
            <person name="Ritari J."/>
            <person name="Douillard F.P."/>
            <person name="Paul Ross R."/>
            <person name="Yang R."/>
            <person name="Briner A.E."/>
            <person name="Felis G.E."/>
            <person name="de Vos W.M."/>
            <person name="Barrangou R."/>
            <person name="Klaenhammer T.R."/>
            <person name="Caufield P.W."/>
            <person name="Cui Y."/>
            <person name="Zhang H."/>
            <person name="O'Toole P.W."/>
        </authorList>
    </citation>
    <scope>NUCLEOTIDE SEQUENCE [LARGE SCALE GENOMIC DNA]</scope>
    <source>
        <strain evidence="2 3">DSM 20505</strain>
    </source>
</reference>
<dbReference type="PIRSF" id="PIRSF034303">
    <property type="entry name" value="DUF1694"/>
    <property type="match status" value="1"/>
</dbReference>
<evidence type="ECO:0000313" key="2">
    <source>
        <dbReference type="EMBL" id="KRM54773.1"/>
    </source>
</evidence>
<dbReference type="Proteomes" id="UP000051679">
    <property type="component" value="Unassembled WGS sequence"/>
</dbReference>
<dbReference type="STRING" id="1291052.FC18_GL002188"/>
<dbReference type="SUPFAM" id="SSF160515">
    <property type="entry name" value="YueI-like"/>
    <property type="match status" value="1"/>
</dbReference>
<evidence type="ECO:0000256" key="1">
    <source>
        <dbReference type="SAM" id="MobiDB-lite"/>
    </source>
</evidence>
<feature type="compositionally biased region" description="Basic and acidic residues" evidence="1">
    <location>
        <begin position="1"/>
        <end position="13"/>
    </location>
</feature>
<evidence type="ECO:0000313" key="3">
    <source>
        <dbReference type="Proteomes" id="UP000051679"/>
    </source>
</evidence>
<sequence length="145" mass="16224">MSEKNTDQLDDHLTTAIFGPRKTNPDERRKYLGSLRERVALYIDNQSLRNPHTVTSFKAVIKDYQHRDLSVLINGKLGTGTTSPFVKLCAQNDLPFTLISDDSAHVEDDAAGLLIVAKQAINQENISLPVQKQAEPKKRGFFGLF</sequence>
<dbReference type="InterPro" id="IPR012543">
    <property type="entry name" value="DUF1694"/>
</dbReference>
<keyword evidence="3" id="KW-1185">Reference proteome</keyword>
<protein>
    <recommendedName>
        <fullName evidence="4">DUF1694 domain-containing protein</fullName>
    </recommendedName>
</protein>
<comment type="caution">
    <text evidence="2">The sequence shown here is derived from an EMBL/GenBank/DDBJ whole genome shotgun (WGS) entry which is preliminary data.</text>
</comment>
<dbReference type="PATRIC" id="fig|1291052.5.peg.2252"/>
<dbReference type="Gene3D" id="3.30.1330.30">
    <property type="match status" value="1"/>
</dbReference>
<dbReference type="OrthoDB" id="95278at2"/>